<dbReference type="Proteomes" id="UP000295334">
    <property type="component" value="Unassembled WGS sequence"/>
</dbReference>
<evidence type="ECO:0000256" key="5">
    <source>
        <dbReference type="ARBA" id="ARBA00048200"/>
    </source>
</evidence>
<dbReference type="GO" id="GO:0019305">
    <property type="term" value="P:dTDP-rhamnose biosynthetic process"/>
    <property type="evidence" value="ECO:0007669"/>
    <property type="project" value="UniProtKB-UniPathway"/>
</dbReference>
<comment type="pathway">
    <text evidence="1 6">Carbohydrate biosynthesis; dTDP-L-rhamnose biosynthesis.</text>
</comment>
<dbReference type="Gene3D" id="3.90.25.10">
    <property type="entry name" value="UDP-galactose 4-epimerase, domain 1"/>
    <property type="match status" value="1"/>
</dbReference>
<dbReference type="InterPro" id="IPR017853">
    <property type="entry name" value="GH"/>
</dbReference>
<name>A0A4R1BNY2_9BACT</name>
<reference evidence="8 9" key="1">
    <citation type="submission" date="2019-03" db="EMBL/GenBank/DDBJ databases">
        <authorList>
            <person name="Kim M.K.M."/>
        </authorList>
    </citation>
    <scope>NUCLEOTIDE SEQUENCE [LARGE SCALE GENOMIC DNA]</scope>
    <source>
        <strain evidence="8 9">17J68-12</strain>
    </source>
</reference>
<protein>
    <recommendedName>
        <fullName evidence="4 6">dTDP-4-dehydrorhamnose reductase</fullName>
        <ecNumber evidence="3 6">1.1.1.133</ecNumber>
    </recommendedName>
</protein>
<evidence type="ECO:0000256" key="1">
    <source>
        <dbReference type="ARBA" id="ARBA00004781"/>
    </source>
</evidence>
<dbReference type="SUPFAM" id="SSF51735">
    <property type="entry name" value="NAD(P)-binding Rossmann-fold domains"/>
    <property type="match status" value="1"/>
</dbReference>
<evidence type="ECO:0000256" key="3">
    <source>
        <dbReference type="ARBA" id="ARBA00012929"/>
    </source>
</evidence>
<gene>
    <name evidence="8" type="ORF">EPD60_01990</name>
</gene>
<evidence type="ECO:0000313" key="9">
    <source>
        <dbReference type="Proteomes" id="UP000295334"/>
    </source>
</evidence>
<dbReference type="SUPFAM" id="SSF51445">
    <property type="entry name" value="(Trans)glycosidases"/>
    <property type="match status" value="1"/>
</dbReference>
<dbReference type="RefSeq" id="WP_131446314.1">
    <property type="nucleotide sequence ID" value="NZ_SJZI01000002.1"/>
</dbReference>
<dbReference type="UniPathway" id="UPA00124"/>
<comment type="caution">
    <text evidence="8">The sequence shown here is derived from an EMBL/GenBank/DDBJ whole genome shotgun (WGS) entry which is preliminary data.</text>
</comment>
<comment type="catalytic activity">
    <reaction evidence="5">
        <text>dTDP-beta-L-rhamnose + NADP(+) = dTDP-4-dehydro-beta-L-rhamnose + NADPH + H(+)</text>
        <dbReference type="Rhea" id="RHEA:21796"/>
        <dbReference type="ChEBI" id="CHEBI:15378"/>
        <dbReference type="ChEBI" id="CHEBI:57510"/>
        <dbReference type="ChEBI" id="CHEBI:57783"/>
        <dbReference type="ChEBI" id="CHEBI:58349"/>
        <dbReference type="ChEBI" id="CHEBI:62830"/>
        <dbReference type="EC" id="1.1.1.133"/>
    </reaction>
</comment>
<dbReference type="Gene3D" id="3.40.50.720">
    <property type="entry name" value="NAD(P)-binding Rossmann-like Domain"/>
    <property type="match status" value="1"/>
</dbReference>
<keyword evidence="6" id="KW-0560">Oxidoreductase</keyword>
<organism evidence="8 9">
    <name type="scientific">Flaviaesturariibacter flavus</name>
    <dbReference type="NCBI Taxonomy" id="2502780"/>
    <lineage>
        <taxon>Bacteria</taxon>
        <taxon>Pseudomonadati</taxon>
        <taxon>Bacteroidota</taxon>
        <taxon>Chitinophagia</taxon>
        <taxon>Chitinophagales</taxon>
        <taxon>Chitinophagaceae</taxon>
        <taxon>Flaviaestuariibacter</taxon>
    </lineage>
</organism>
<dbReference type="GO" id="GO:0008831">
    <property type="term" value="F:dTDP-4-dehydrorhamnose reductase activity"/>
    <property type="evidence" value="ECO:0007669"/>
    <property type="project" value="UniProtKB-EC"/>
</dbReference>
<evidence type="ECO:0000256" key="2">
    <source>
        <dbReference type="ARBA" id="ARBA00010944"/>
    </source>
</evidence>
<evidence type="ECO:0000259" key="7">
    <source>
        <dbReference type="Pfam" id="PF04321"/>
    </source>
</evidence>
<dbReference type="PANTHER" id="PTHR10491:SF4">
    <property type="entry name" value="METHIONINE ADENOSYLTRANSFERASE 2 SUBUNIT BETA"/>
    <property type="match status" value="1"/>
</dbReference>
<dbReference type="EMBL" id="SJZI01000002">
    <property type="protein sequence ID" value="TCJ19211.1"/>
    <property type="molecule type" value="Genomic_DNA"/>
</dbReference>
<comment type="similarity">
    <text evidence="2 6">Belongs to the dTDP-4-dehydrorhamnose reductase family.</text>
</comment>
<dbReference type="OrthoDB" id="9803892at2"/>
<evidence type="ECO:0000256" key="6">
    <source>
        <dbReference type="RuleBase" id="RU364082"/>
    </source>
</evidence>
<evidence type="ECO:0000256" key="4">
    <source>
        <dbReference type="ARBA" id="ARBA00017099"/>
    </source>
</evidence>
<keyword evidence="6" id="KW-0521">NADP</keyword>
<feature type="domain" description="RmlD-like substrate binding" evidence="7">
    <location>
        <begin position="444"/>
        <end position="700"/>
    </location>
</feature>
<dbReference type="Gene3D" id="3.20.20.80">
    <property type="entry name" value="Glycosidases"/>
    <property type="match status" value="1"/>
</dbReference>
<comment type="function">
    <text evidence="6">Catalyzes the reduction of dTDP-6-deoxy-L-lyxo-4-hexulose to yield dTDP-L-rhamnose.</text>
</comment>
<dbReference type="InterPro" id="IPR036291">
    <property type="entry name" value="NAD(P)-bd_dom_sf"/>
</dbReference>
<dbReference type="InterPro" id="IPR005913">
    <property type="entry name" value="dTDP_dehydrorham_reduct"/>
</dbReference>
<dbReference type="Pfam" id="PF04321">
    <property type="entry name" value="RmlD_sub_bind"/>
    <property type="match status" value="1"/>
</dbReference>
<evidence type="ECO:0000313" key="8">
    <source>
        <dbReference type="EMBL" id="TCJ19211.1"/>
    </source>
</evidence>
<proteinExistence type="inferred from homology"/>
<dbReference type="EC" id="1.1.1.133" evidence="3 6"/>
<dbReference type="InterPro" id="IPR029903">
    <property type="entry name" value="RmlD-like-bd"/>
</dbReference>
<accession>A0A4R1BNY2</accession>
<dbReference type="CDD" id="cd05254">
    <property type="entry name" value="dTDP_HR_like_SDR_e"/>
    <property type="match status" value="1"/>
</dbReference>
<dbReference type="AlphaFoldDB" id="A0A4R1BNY2"/>
<sequence length="726" mass="81869">MAEETPGLAVWGGMECTINRVCDEYFDQFALGNVYAQPASESIADLGISKLRFPVLWERHEPTKGVAGDWSFTDGQLNYYRSRGIDIIATLVHHGSGPSFTGLLDPDFPHLLATYARRVAERYPWVSHYTPVNEPLTTARFSGLYGFWYPHHASDESFLRCLLHQLKGTVLAMAAIREVNPAARLVQTEDLGKTYSTPLLRYQARFENERRWLTYDLLCGRVDEQHPLWNYFLEHRAGEEDLRFFLENPCPPDVFGFNYYVTSERFIDERLERYPHLLPGGNGRQRYVDTEAARVPVSEPTGAAVLLREAWRRYGAPMALTEVHLHCHREEQLRWFRYILESCQQLRAEGVGIHAVTAWALLGSYGWNRVLTGPSFDYEPGAFDLRSGKPRPTALARYIRSVGDSPQDEHIAAAPGWWLRDTRYVDKSGDEERCGEPAFVGRPILIIGKRGTLGRAFARVCYDRALPTIVAGREDCDITSAASIAAALERYQPWAVINAAGYVRVDDAEADAERCLLENHIGPALLAAACDDRGIRLLSFSSDLVFDGGKDGAYVESDRVNPLNVYGESKALAERDMLERMPEALMVRTSAFFSPWDRYNFVHWVEERLGAGIRIPVAGDLHISPTYVPDLVHQALDLLVDREKGIWHLANPGRYTWADLARKVAEACCLDGDLLDVFPAKEMGWPARRPHNSVLGSEKALLLPDTGNALNRYFAEKTASEELVYP</sequence>
<keyword evidence="9" id="KW-1185">Reference proteome</keyword>
<dbReference type="PANTHER" id="PTHR10491">
    <property type="entry name" value="DTDP-4-DEHYDRORHAMNOSE REDUCTASE"/>
    <property type="match status" value="1"/>
</dbReference>